<gene>
    <name evidence="2" type="ORF">ACFSSB_03700</name>
</gene>
<evidence type="ECO:0000256" key="1">
    <source>
        <dbReference type="SAM" id="SignalP"/>
    </source>
</evidence>
<dbReference type="EMBL" id="JBHULM010000007">
    <property type="protein sequence ID" value="MFD2541410.1"/>
    <property type="molecule type" value="Genomic_DNA"/>
</dbReference>
<feature type="chain" id="PRO_5047266581" description="Lipocalin-like domain-containing protein" evidence="1">
    <location>
        <begin position="27"/>
        <end position="125"/>
    </location>
</feature>
<keyword evidence="3" id="KW-1185">Reference proteome</keyword>
<dbReference type="RefSeq" id="WP_379901090.1">
    <property type="nucleotide sequence ID" value="NZ_JBHULM010000007.1"/>
</dbReference>
<evidence type="ECO:0000313" key="3">
    <source>
        <dbReference type="Proteomes" id="UP001597467"/>
    </source>
</evidence>
<name>A0ABW5JZL0_9FLAO</name>
<feature type="signal peptide" evidence="1">
    <location>
        <begin position="1"/>
        <end position="26"/>
    </location>
</feature>
<accession>A0ABW5JZL0</accession>
<comment type="caution">
    <text evidence="2">The sequence shown here is derived from an EMBL/GenBank/DDBJ whole genome shotgun (WGS) entry which is preliminary data.</text>
</comment>
<keyword evidence="1" id="KW-0732">Signal</keyword>
<sequence>MQKPFKSSLILLFTVLSTLFSCSSDADDTENTTNALVGVWQRIDSTSSFENKFVFNADNSGIQISSETNIDDTAISNATSLEWISANNQLQLLIHEVIETPYYFNAEGQLVLSAISEIPYTRIEE</sequence>
<evidence type="ECO:0008006" key="4">
    <source>
        <dbReference type="Google" id="ProtNLM"/>
    </source>
</evidence>
<proteinExistence type="predicted"/>
<evidence type="ECO:0000313" key="2">
    <source>
        <dbReference type="EMBL" id="MFD2541410.1"/>
    </source>
</evidence>
<dbReference type="PROSITE" id="PS51257">
    <property type="entry name" value="PROKAR_LIPOPROTEIN"/>
    <property type="match status" value="1"/>
</dbReference>
<reference evidence="3" key="1">
    <citation type="journal article" date="2019" name="Int. J. Syst. Evol. Microbiol.">
        <title>The Global Catalogue of Microorganisms (GCM) 10K type strain sequencing project: providing services to taxonomists for standard genome sequencing and annotation.</title>
        <authorList>
            <consortium name="The Broad Institute Genomics Platform"/>
            <consortium name="The Broad Institute Genome Sequencing Center for Infectious Disease"/>
            <person name="Wu L."/>
            <person name="Ma J."/>
        </authorList>
    </citation>
    <scope>NUCLEOTIDE SEQUENCE [LARGE SCALE GENOMIC DNA]</scope>
    <source>
        <strain evidence="3">KCTC 42808</strain>
    </source>
</reference>
<dbReference type="Proteomes" id="UP001597467">
    <property type="component" value="Unassembled WGS sequence"/>
</dbReference>
<organism evidence="2 3">
    <name type="scientific">Lacinutrix gracilariae</name>
    <dbReference type="NCBI Taxonomy" id="1747198"/>
    <lineage>
        <taxon>Bacteria</taxon>
        <taxon>Pseudomonadati</taxon>
        <taxon>Bacteroidota</taxon>
        <taxon>Flavobacteriia</taxon>
        <taxon>Flavobacteriales</taxon>
        <taxon>Flavobacteriaceae</taxon>
        <taxon>Lacinutrix</taxon>
    </lineage>
</organism>
<protein>
    <recommendedName>
        <fullName evidence="4">Lipocalin-like domain-containing protein</fullName>
    </recommendedName>
</protein>